<evidence type="ECO:0000256" key="1">
    <source>
        <dbReference type="ARBA" id="ARBA00005721"/>
    </source>
</evidence>
<organism evidence="2 3">
    <name type="scientific">Pseudobutyrivibrio xylanivorans</name>
    <dbReference type="NCBI Taxonomy" id="185007"/>
    <lineage>
        <taxon>Bacteria</taxon>
        <taxon>Bacillati</taxon>
        <taxon>Bacillota</taxon>
        <taxon>Clostridia</taxon>
        <taxon>Lachnospirales</taxon>
        <taxon>Lachnospiraceae</taxon>
        <taxon>Pseudobutyrivibrio</taxon>
    </lineage>
</organism>
<dbReference type="InterPro" id="IPR005531">
    <property type="entry name" value="Asp23"/>
</dbReference>
<accession>A0A1G5RTN8</accession>
<evidence type="ECO:0000313" key="2">
    <source>
        <dbReference type="EMBL" id="SCZ77485.1"/>
    </source>
</evidence>
<gene>
    <name evidence="2" type="ORF">SAMN02910350_00805</name>
</gene>
<evidence type="ECO:0000313" key="3">
    <source>
        <dbReference type="Proteomes" id="UP000199428"/>
    </source>
</evidence>
<dbReference type="Pfam" id="PF03780">
    <property type="entry name" value="Asp23"/>
    <property type="match status" value="1"/>
</dbReference>
<dbReference type="PANTHER" id="PTHR34297:SF1">
    <property type="entry name" value="ASP23_GLS24 FAMILY ENVELOPE STRESS RESPONSE PROTEIN"/>
    <property type="match status" value="1"/>
</dbReference>
<dbReference type="RefSeq" id="WP_028247959.1">
    <property type="nucleotide sequence ID" value="NZ_FMWK01000003.1"/>
</dbReference>
<dbReference type="AlphaFoldDB" id="A0A1G5RTN8"/>
<proteinExistence type="inferred from homology"/>
<protein>
    <submittedName>
        <fullName evidence="2">Uncharacterized conserved protein YloU, alkaline shock protein (Asp23) family</fullName>
    </submittedName>
</protein>
<name>A0A1G5RTN8_PSEXY</name>
<reference evidence="2 3" key="1">
    <citation type="submission" date="2016-10" db="EMBL/GenBank/DDBJ databases">
        <authorList>
            <person name="de Groot N.N."/>
        </authorList>
    </citation>
    <scope>NUCLEOTIDE SEQUENCE [LARGE SCALE GENOMIC DNA]</scope>
    <source>
        <strain evidence="2 3">DSM 10317</strain>
    </source>
</reference>
<dbReference type="PANTHER" id="PTHR34297">
    <property type="entry name" value="HYPOTHETICAL CYTOSOLIC PROTEIN-RELATED"/>
    <property type="match status" value="1"/>
</dbReference>
<comment type="similarity">
    <text evidence="1">Belongs to the asp23 family.</text>
</comment>
<dbReference type="Proteomes" id="UP000199428">
    <property type="component" value="Unassembled WGS sequence"/>
</dbReference>
<dbReference type="EMBL" id="FMWK01000003">
    <property type="protein sequence ID" value="SCZ77485.1"/>
    <property type="molecule type" value="Genomic_DNA"/>
</dbReference>
<sequence>MAENKNFVINVNGDGGVNISEEVIGIIAGLGAVEVEGVQSLAGNLTAENISKAGQGKLAKAVRVVDADPGKIIVRMAINMKYGYEIPKVSGMVQEKVKQAVETMTGLVVTAVDIRIATVSVSSNN</sequence>